<gene>
    <name evidence="2" type="ORF">AMOL_1066</name>
    <name evidence="3" type="ORF">CPU12_00445</name>
</gene>
<proteinExistence type="predicted"/>
<feature type="signal peptide" evidence="1">
    <location>
        <begin position="1"/>
        <end position="21"/>
    </location>
</feature>
<evidence type="ECO:0000313" key="3">
    <source>
        <dbReference type="EMBL" id="PHO19280.1"/>
    </source>
</evidence>
<evidence type="ECO:0000313" key="5">
    <source>
        <dbReference type="Proteomes" id="UP000262712"/>
    </source>
</evidence>
<keyword evidence="1" id="KW-0732">Signal</keyword>
<dbReference type="Proteomes" id="UP000262712">
    <property type="component" value="Chromosome"/>
</dbReference>
<organism evidence="3 4">
    <name type="scientific">Malaciobacter molluscorum LMG 25693</name>
    <dbReference type="NCBI Taxonomy" id="870501"/>
    <lineage>
        <taxon>Bacteria</taxon>
        <taxon>Pseudomonadati</taxon>
        <taxon>Campylobacterota</taxon>
        <taxon>Epsilonproteobacteria</taxon>
        <taxon>Campylobacterales</taxon>
        <taxon>Arcobacteraceae</taxon>
        <taxon>Malaciobacter</taxon>
    </lineage>
</organism>
<sequence length="116" mass="13058">MKKTLFSFALLSSIFVSSSFASEWITGTYINQDKSGVFKEIVFCEDGKAFPGAGHRTYKIETKDNEKYIVLNSNGIFKFKVSADQKQLFPADAFTKSWGTKSSLVLDSSRKDTCNW</sequence>
<dbReference type="Proteomes" id="UP000221222">
    <property type="component" value="Unassembled WGS sequence"/>
</dbReference>
<dbReference type="AlphaFoldDB" id="A0A2G1DLD1"/>
<protein>
    <submittedName>
        <fullName evidence="3">Uncharacterized protein</fullName>
    </submittedName>
</protein>
<feature type="chain" id="PRO_5044573634" evidence="1">
    <location>
        <begin position="22"/>
        <end position="116"/>
    </location>
</feature>
<dbReference type="EMBL" id="CP032098">
    <property type="protein sequence ID" value="AXX92050.1"/>
    <property type="molecule type" value="Genomic_DNA"/>
</dbReference>
<reference evidence="2 5" key="2">
    <citation type="submission" date="2018-08" db="EMBL/GenBank/DDBJ databases">
        <title>Complete genome of the Arcobacter molluscorum type strain LMG 25693.</title>
        <authorList>
            <person name="Miller W.G."/>
            <person name="Yee E."/>
            <person name="Bono J.L."/>
        </authorList>
    </citation>
    <scope>NUCLEOTIDE SEQUENCE [LARGE SCALE GENOMIC DNA]</scope>
    <source>
        <strain evidence="2 5">CECT 7696</strain>
    </source>
</reference>
<evidence type="ECO:0000256" key="1">
    <source>
        <dbReference type="SAM" id="SignalP"/>
    </source>
</evidence>
<name>A0A2G1DLD1_9BACT</name>
<reference evidence="3 4" key="1">
    <citation type="submission" date="2017-09" db="EMBL/GenBank/DDBJ databases">
        <title>Arcobacter canalis sp. nov., a new species isolated from a water canal contaminated with urban sewage.</title>
        <authorList>
            <person name="Perez-Cataluna A."/>
            <person name="Salas-Masso N."/>
            <person name="Figueras M.J."/>
        </authorList>
    </citation>
    <scope>NUCLEOTIDE SEQUENCE [LARGE SCALE GENOMIC DNA]</scope>
    <source>
        <strain evidence="3 4">F98-3</strain>
    </source>
</reference>
<dbReference type="KEGG" id="amol:AMOL_1066"/>
<dbReference type="EMBL" id="NXFY01000001">
    <property type="protein sequence ID" value="PHO19280.1"/>
    <property type="molecule type" value="Genomic_DNA"/>
</dbReference>
<accession>A0A2G1DLD1</accession>
<dbReference type="RefSeq" id="WP_099341097.1">
    <property type="nucleotide sequence ID" value="NZ_CP032098.1"/>
</dbReference>
<evidence type="ECO:0000313" key="4">
    <source>
        <dbReference type="Proteomes" id="UP000221222"/>
    </source>
</evidence>
<evidence type="ECO:0000313" key="2">
    <source>
        <dbReference type="EMBL" id="AXX92050.1"/>
    </source>
</evidence>
<keyword evidence="4" id="KW-1185">Reference proteome</keyword>